<keyword evidence="4" id="KW-1185">Reference proteome</keyword>
<reference evidence="3 4" key="1">
    <citation type="submission" date="2020-03" db="EMBL/GenBank/DDBJ databases">
        <title>Sequencing the genomes of 1000 actinobacteria strains.</title>
        <authorList>
            <person name="Klenk H.-P."/>
        </authorList>
    </citation>
    <scope>NUCLEOTIDE SEQUENCE [LARGE SCALE GENOMIC DNA]</scope>
    <source>
        <strain evidence="3 4">DSM 45685</strain>
    </source>
</reference>
<dbReference type="RefSeq" id="WP_009156826.1">
    <property type="nucleotide sequence ID" value="NZ_JAAOYM010000001.1"/>
</dbReference>
<feature type="compositionally biased region" description="Low complexity" evidence="1">
    <location>
        <begin position="28"/>
        <end position="48"/>
    </location>
</feature>
<sequence length="189" mass="19941">MNPRRNTRQMLVITGVTLALGVAACASNGSTSPAPSTTAVSSQPSTTPISPVESAKQQALAAYHGMWQDVAEAATTSDWQSPRLADHATGDALSVLSRQLYADHYNGLVSKGKPVNSPVVESVEPSNEPKIVLIRDCSDAGDWLKYRADNGQPADDQPGGKHLINAEVKLAVDGSWRVTRFAVQGTGSC</sequence>
<evidence type="ECO:0008006" key="5">
    <source>
        <dbReference type="Google" id="ProtNLM"/>
    </source>
</evidence>
<accession>A0A7X5ULA9</accession>
<evidence type="ECO:0000313" key="3">
    <source>
        <dbReference type="EMBL" id="NIJ09778.1"/>
    </source>
</evidence>
<keyword evidence="2" id="KW-0732">Signal</keyword>
<dbReference type="PROSITE" id="PS51257">
    <property type="entry name" value="PROKAR_LIPOPROTEIN"/>
    <property type="match status" value="1"/>
</dbReference>
<name>A0A7X5ULA9_9PSEU</name>
<feature type="signal peptide" evidence="2">
    <location>
        <begin position="1"/>
        <end position="26"/>
    </location>
</feature>
<proteinExistence type="predicted"/>
<evidence type="ECO:0000256" key="1">
    <source>
        <dbReference type="SAM" id="MobiDB-lite"/>
    </source>
</evidence>
<dbReference type="AlphaFoldDB" id="A0A7X5ULA9"/>
<organism evidence="3 4">
    <name type="scientific">Saccharomonospora amisosensis</name>
    <dbReference type="NCBI Taxonomy" id="1128677"/>
    <lineage>
        <taxon>Bacteria</taxon>
        <taxon>Bacillati</taxon>
        <taxon>Actinomycetota</taxon>
        <taxon>Actinomycetes</taxon>
        <taxon>Pseudonocardiales</taxon>
        <taxon>Pseudonocardiaceae</taxon>
        <taxon>Saccharomonospora</taxon>
    </lineage>
</organism>
<feature type="region of interest" description="Disordered" evidence="1">
    <location>
        <begin position="28"/>
        <end position="52"/>
    </location>
</feature>
<evidence type="ECO:0000256" key="2">
    <source>
        <dbReference type="SAM" id="SignalP"/>
    </source>
</evidence>
<evidence type="ECO:0000313" key="4">
    <source>
        <dbReference type="Proteomes" id="UP000545493"/>
    </source>
</evidence>
<protein>
    <recommendedName>
        <fullName evidence="5">Secreted protein/lipoprotein</fullName>
    </recommendedName>
</protein>
<comment type="caution">
    <text evidence="3">The sequence shown here is derived from an EMBL/GenBank/DDBJ whole genome shotgun (WGS) entry which is preliminary data.</text>
</comment>
<feature type="chain" id="PRO_5031557580" description="Secreted protein/lipoprotein" evidence="2">
    <location>
        <begin position="27"/>
        <end position="189"/>
    </location>
</feature>
<gene>
    <name evidence="3" type="ORF">FHU38_000122</name>
</gene>
<dbReference type="Proteomes" id="UP000545493">
    <property type="component" value="Unassembled WGS sequence"/>
</dbReference>
<dbReference type="EMBL" id="JAAOYM010000001">
    <property type="protein sequence ID" value="NIJ09778.1"/>
    <property type="molecule type" value="Genomic_DNA"/>
</dbReference>